<name>A0A1H8MXA6_9RHOB</name>
<sequence>MPDDTIGIDISKATLDIHRLSDGKMMSFSNCPAGFKALSKFCAQTTVTRVVYEATGAYHGGLERALGA</sequence>
<evidence type="ECO:0000313" key="2">
    <source>
        <dbReference type="EMBL" id="SEO21910.1"/>
    </source>
</evidence>
<dbReference type="AlphaFoldDB" id="A0A1H8MXA6"/>
<organism evidence="2 3">
    <name type="scientific">Pseudorhodobacter antarcticus</name>
    <dbReference type="NCBI Taxonomy" id="1077947"/>
    <lineage>
        <taxon>Bacteria</taxon>
        <taxon>Pseudomonadati</taxon>
        <taxon>Pseudomonadota</taxon>
        <taxon>Alphaproteobacteria</taxon>
        <taxon>Rhodobacterales</taxon>
        <taxon>Paracoccaceae</taxon>
        <taxon>Pseudorhodobacter</taxon>
    </lineage>
</organism>
<evidence type="ECO:0000313" key="1">
    <source>
        <dbReference type="EMBL" id="SEN97233.1"/>
    </source>
</evidence>
<proteinExistence type="predicted"/>
<dbReference type="EMBL" id="FOCO01000063">
    <property type="protein sequence ID" value="SEO21910.1"/>
    <property type="molecule type" value="Genomic_DNA"/>
</dbReference>
<dbReference type="STRING" id="1077947.SAMN05216227_10361"/>
<gene>
    <name evidence="1" type="ORF">SAMN05216227_10361</name>
    <name evidence="2" type="ORF">SAMN05216227_106312</name>
</gene>
<reference evidence="2 3" key="1">
    <citation type="submission" date="2016-10" db="EMBL/GenBank/DDBJ databases">
        <authorList>
            <person name="de Groot N.N."/>
        </authorList>
    </citation>
    <scope>NUCLEOTIDE SEQUENCE [LARGE SCALE GENOMIC DNA]</scope>
    <source>
        <strain evidence="2 3">CGMCC 1.10836</strain>
    </source>
</reference>
<protein>
    <submittedName>
        <fullName evidence="2">Transposase</fullName>
    </submittedName>
</protein>
<accession>A0A1H8MXA6</accession>
<evidence type="ECO:0000313" key="3">
    <source>
        <dbReference type="Proteomes" id="UP000183002"/>
    </source>
</evidence>
<dbReference type="Proteomes" id="UP000183002">
    <property type="component" value="Unassembled WGS sequence"/>
</dbReference>
<dbReference type="EMBL" id="FOCO01000036">
    <property type="protein sequence ID" value="SEN97233.1"/>
    <property type="molecule type" value="Genomic_DNA"/>
</dbReference>
<feature type="non-terminal residue" evidence="2">
    <location>
        <position position="68"/>
    </location>
</feature>
<keyword evidence="3" id="KW-1185">Reference proteome</keyword>